<dbReference type="PANTHER" id="PTHR31013">
    <property type="entry name" value="THAUMATIN FAMILY PROTEIN-RELATED"/>
    <property type="match status" value="1"/>
</dbReference>
<dbReference type="Pfam" id="PF00314">
    <property type="entry name" value="Thaumatin"/>
    <property type="match status" value="1"/>
</dbReference>
<comment type="caution">
    <text evidence="2">The sequence shown here is derived from an EMBL/GenBank/DDBJ whole genome shotgun (WGS) entry which is preliminary data.</text>
</comment>
<dbReference type="AlphaFoldDB" id="A0ABD3I8D7"/>
<protein>
    <submittedName>
        <fullName evidence="2">Uncharacterized protein</fullName>
    </submittedName>
</protein>
<dbReference type="SUPFAM" id="SSF49870">
    <property type="entry name" value="Osmotin, thaumatin-like protein"/>
    <property type="match status" value="1"/>
</dbReference>
<name>A0ABD3I8D7_9MARC</name>
<dbReference type="PROSITE" id="PS51367">
    <property type="entry name" value="THAUMATIN_2"/>
    <property type="match status" value="1"/>
</dbReference>
<feature type="region of interest" description="Disordered" evidence="1">
    <location>
        <begin position="26"/>
        <end position="81"/>
    </location>
</feature>
<sequence length="227" mass="24862">MKTWKANPHTSSTPLCNSWAYEPTDMEFSPATTSVPAADEDAPVASHTNEDLAAEDRDEQVEPDTQQEEFLEQTGGTSTEVVDMSTEPFQRADTEAELHSSPARSISTTEVAFTLSMKIRPMNPRLQPSGRQCGSPQCIINDIPGFCKENNKLTKVPSGAYVCQNTDGLAQRGPTNGTRTFKNACPDAYSYNSDNATSVYTCPTGTDYQVIFCPDNGVNETERHFSQ</sequence>
<dbReference type="Gene3D" id="2.60.110.10">
    <property type="entry name" value="Thaumatin"/>
    <property type="match status" value="1"/>
</dbReference>
<keyword evidence="3" id="KW-1185">Reference proteome</keyword>
<evidence type="ECO:0000256" key="1">
    <source>
        <dbReference type="SAM" id="MobiDB-lite"/>
    </source>
</evidence>
<dbReference type="InterPro" id="IPR037176">
    <property type="entry name" value="Osmotin/thaumatin-like_sf"/>
</dbReference>
<dbReference type="Proteomes" id="UP001633002">
    <property type="component" value="Unassembled WGS sequence"/>
</dbReference>
<dbReference type="PANTHER" id="PTHR31013:SF2">
    <property type="entry name" value="THAUMATIN-LIKE PROTEIN"/>
    <property type="match status" value="1"/>
</dbReference>
<gene>
    <name evidence="2" type="ORF">R1sor_012801</name>
</gene>
<dbReference type="EMBL" id="JBJQOH010000002">
    <property type="protein sequence ID" value="KAL3698725.1"/>
    <property type="molecule type" value="Genomic_DNA"/>
</dbReference>
<feature type="compositionally biased region" description="Acidic residues" evidence="1">
    <location>
        <begin position="52"/>
        <end position="71"/>
    </location>
</feature>
<dbReference type="SMART" id="SM00205">
    <property type="entry name" value="THN"/>
    <property type="match status" value="1"/>
</dbReference>
<reference evidence="2 3" key="1">
    <citation type="submission" date="2024-09" db="EMBL/GenBank/DDBJ databases">
        <title>Chromosome-scale assembly of Riccia sorocarpa.</title>
        <authorList>
            <person name="Paukszto L."/>
        </authorList>
    </citation>
    <scope>NUCLEOTIDE SEQUENCE [LARGE SCALE GENOMIC DNA]</scope>
    <source>
        <strain evidence="2">LP-2024</strain>
        <tissue evidence="2">Aerial parts of the thallus</tissue>
    </source>
</reference>
<evidence type="ECO:0000313" key="2">
    <source>
        <dbReference type="EMBL" id="KAL3698725.1"/>
    </source>
</evidence>
<feature type="region of interest" description="Disordered" evidence="1">
    <location>
        <begin position="1"/>
        <end position="20"/>
    </location>
</feature>
<evidence type="ECO:0000313" key="3">
    <source>
        <dbReference type="Proteomes" id="UP001633002"/>
    </source>
</evidence>
<organism evidence="2 3">
    <name type="scientific">Riccia sorocarpa</name>
    <dbReference type="NCBI Taxonomy" id="122646"/>
    <lineage>
        <taxon>Eukaryota</taxon>
        <taxon>Viridiplantae</taxon>
        <taxon>Streptophyta</taxon>
        <taxon>Embryophyta</taxon>
        <taxon>Marchantiophyta</taxon>
        <taxon>Marchantiopsida</taxon>
        <taxon>Marchantiidae</taxon>
        <taxon>Marchantiales</taxon>
        <taxon>Ricciaceae</taxon>
        <taxon>Riccia</taxon>
    </lineage>
</organism>
<dbReference type="InterPro" id="IPR001938">
    <property type="entry name" value="Thaumatin"/>
</dbReference>
<accession>A0ABD3I8D7</accession>
<proteinExistence type="predicted"/>